<name>A0A6B9L7E7_9CAUD</name>
<evidence type="ECO:0000256" key="3">
    <source>
        <dbReference type="ARBA" id="ARBA00022801"/>
    </source>
</evidence>
<accession>A0A6B9L7E7</accession>
<dbReference type="GO" id="GO:0006508">
    <property type="term" value="P:proteolysis"/>
    <property type="evidence" value="ECO:0007669"/>
    <property type="project" value="UniProtKB-KW"/>
</dbReference>
<keyword evidence="5" id="KW-0482">Metalloprotease</keyword>
<dbReference type="Proteomes" id="UP000463915">
    <property type="component" value="Segment"/>
</dbReference>
<keyword evidence="2" id="KW-0479">Metal-binding</keyword>
<dbReference type="KEGG" id="vg:77924821"/>
<feature type="domain" description="JAB" evidence="6">
    <location>
        <begin position="21"/>
        <end position="89"/>
    </location>
</feature>
<evidence type="ECO:0000313" key="8">
    <source>
        <dbReference type="Proteomes" id="UP000463915"/>
    </source>
</evidence>
<proteinExistence type="predicted"/>
<dbReference type="Pfam" id="PF14464">
    <property type="entry name" value="Prok-JAB"/>
    <property type="match status" value="1"/>
</dbReference>
<dbReference type="EMBL" id="MN813687">
    <property type="protein sequence ID" value="QHB37430.1"/>
    <property type="molecule type" value="Genomic_DNA"/>
</dbReference>
<evidence type="ECO:0000256" key="2">
    <source>
        <dbReference type="ARBA" id="ARBA00022723"/>
    </source>
</evidence>
<evidence type="ECO:0000256" key="5">
    <source>
        <dbReference type="ARBA" id="ARBA00023049"/>
    </source>
</evidence>
<dbReference type="GO" id="GO:0046872">
    <property type="term" value="F:metal ion binding"/>
    <property type="evidence" value="ECO:0007669"/>
    <property type="project" value="UniProtKB-KW"/>
</dbReference>
<keyword evidence="8" id="KW-1185">Reference proteome</keyword>
<dbReference type="GeneID" id="77924821"/>
<evidence type="ECO:0000313" key="7">
    <source>
        <dbReference type="EMBL" id="QHB37430.1"/>
    </source>
</evidence>
<dbReference type="InterPro" id="IPR028090">
    <property type="entry name" value="JAB_dom_prok"/>
</dbReference>
<sequence length="114" mass="12850">MRLVEVAPDLPQHTLDLLELMAICDAPFESCGVVLKDGSVCRYENVCDEPEHGFDATLEHDLEAVDIIWHSHPNGLQWPSRQDMPTIEEVTGYGHEIRWGIITPGGHINVYVMK</sequence>
<reference evidence="7 8" key="1">
    <citation type="submission" date="2019-12" db="EMBL/GenBank/DDBJ databases">
        <authorList>
            <person name="Ayuk M.A."/>
            <person name="Robinson C.J."/>
            <person name="Anderson W.A."/>
            <person name="Ullah H."/>
            <person name="Gugssa A."/>
            <person name="Somiranjan G."/>
            <person name="Allen A."/>
            <person name="Lourds M.F."/>
            <person name="Quagraine B.K."/>
            <person name="Smith M."/>
            <person name="Moore M."/>
            <person name="Oliver J."/>
            <person name="Irabor E."/>
            <person name="Roy S.D."/>
            <person name="Bassey G."/>
            <person name="Louis B.N."/>
            <person name="Adu D."/>
            <person name="Akhimien C.E."/>
            <person name="Annor K."/>
            <person name="Archibald A."/>
            <person name="Ashagre K.C."/>
            <person name="Baity M.R."/>
            <person name="Barnes K.J."/>
            <person name="Barrios L.E."/>
            <person name="Black A.C."/>
            <person name="Bowen'Kauth M.S."/>
            <person name="Bowman K.N."/>
            <person name="Breaux D.L."/>
            <person name="Brooks J.A."/>
            <person name="Bwayili H.A."/>
            <person name="Caine T."/>
            <person name="Williams A.Y."/>
            <person name="Norris L.J."/>
            <person name="Nwozo E.O."/>
            <person name="Prosper P.L."/>
            <person name="Rankin N.A."/>
            <person name="Richardson K.M."/>
            <person name="Robinson D.M."/>
            <person name="Salters D.J."/>
            <person name="Savage M.A."/>
            <person name="Solomon S.M."/>
            <person name="Williams L.R."/>
            <person name="Curtis N."/>
            <person name="Garlena R.A."/>
            <person name="Russell D.A."/>
            <person name="Pope W.H."/>
            <person name="Jacobs-Sera D."/>
            <person name="Hatfull G.F."/>
        </authorList>
    </citation>
    <scope>NUCLEOTIDE SEQUENCE [LARGE SCALE GENOMIC DNA]</scope>
</reference>
<protein>
    <recommendedName>
        <fullName evidence="6">JAB domain-containing protein</fullName>
    </recommendedName>
</protein>
<evidence type="ECO:0000259" key="6">
    <source>
        <dbReference type="Pfam" id="PF14464"/>
    </source>
</evidence>
<evidence type="ECO:0000256" key="1">
    <source>
        <dbReference type="ARBA" id="ARBA00022670"/>
    </source>
</evidence>
<evidence type="ECO:0000256" key="4">
    <source>
        <dbReference type="ARBA" id="ARBA00022833"/>
    </source>
</evidence>
<dbReference type="RefSeq" id="YP_010649273.1">
    <property type="nucleotide sequence ID" value="NC_070765.1"/>
</dbReference>
<keyword evidence="4" id="KW-0862">Zinc</keyword>
<organism evidence="7 8">
    <name type="scientific">Mycobacterium phage Onyinye</name>
    <dbReference type="NCBI Taxonomy" id="2686235"/>
    <lineage>
        <taxon>Viruses</taxon>
        <taxon>Duplodnaviria</taxon>
        <taxon>Heunggongvirae</taxon>
        <taxon>Uroviricota</taxon>
        <taxon>Caudoviricetes</taxon>
        <taxon>Onyinyevirus</taxon>
        <taxon>Onyinyevirus onyinye</taxon>
    </lineage>
</organism>
<dbReference type="Gene3D" id="3.40.140.10">
    <property type="entry name" value="Cytidine Deaminase, domain 2"/>
    <property type="match status" value="1"/>
</dbReference>
<keyword evidence="1" id="KW-0645">Protease</keyword>
<gene>
    <name evidence="7" type="primary">24</name>
    <name evidence="7" type="ORF">SEA_ONYINYE_24</name>
</gene>
<keyword evidence="3" id="KW-0378">Hydrolase</keyword>
<dbReference type="SUPFAM" id="SSF102712">
    <property type="entry name" value="JAB1/MPN domain"/>
    <property type="match status" value="1"/>
</dbReference>
<dbReference type="GO" id="GO:0008237">
    <property type="term" value="F:metallopeptidase activity"/>
    <property type="evidence" value="ECO:0007669"/>
    <property type="project" value="UniProtKB-KW"/>
</dbReference>